<dbReference type="Ensembl" id="ENSOART00020073224.1">
    <property type="protein sequence ID" value="ENSOARP00020051183.1"/>
    <property type="gene ID" value="ENSOARG00020022342.2"/>
</dbReference>
<proteinExistence type="predicted"/>
<protein>
    <submittedName>
        <fullName evidence="1">Keratinocyte differentiation factor 1</fullName>
    </submittedName>
</protein>
<accession>A0AC11DYV9</accession>
<evidence type="ECO:0000313" key="1">
    <source>
        <dbReference type="Ensembl" id="ENSOARP00020051183.1"/>
    </source>
</evidence>
<gene>
    <name evidence="1" type="primary">KDF1</name>
</gene>
<reference evidence="1" key="2">
    <citation type="submission" date="2025-08" db="UniProtKB">
        <authorList>
            <consortium name="Ensembl"/>
        </authorList>
    </citation>
    <scope>IDENTIFICATION</scope>
</reference>
<name>A0AC11DYV9_SHEEP</name>
<reference evidence="1" key="3">
    <citation type="submission" date="2025-09" db="UniProtKB">
        <authorList>
            <consortium name="Ensembl"/>
        </authorList>
    </citation>
    <scope>IDENTIFICATION</scope>
</reference>
<organism evidence="1">
    <name type="scientific">Ovis aries</name>
    <name type="common">Sheep</name>
    <dbReference type="NCBI Taxonomy" id="9940"/>
    <lineage>
        <taxon>Eukaryota</taxon>
        <taxon>Metazoa</taxon>
        <taxon>Chordata</taxon>
        <taxon>Craniata</taxon>
        <taxon>Vertebrata</taxon>
        <taxon>Euteleostomi</taxon>
        <taxon>Mammalia</taxon>
        <taxon>Eutheria</taxon>
        <taxon>Laurasiatheria</taxon>
        <taxon>Artiodactyla</taxon>
        <taxon>Ruminantia</taxon>
        <taxon>Pecora</taxon>
        <taxon>Bovidae</taxon>
        <taxon>Caprinae</taxon>
        <taxon>Ovis</taxon>
    </lineage>
</organism>
<reference evidence="1" key="1">
    <citation type="submission" date="2020-11" db="EMBL/GenBank/DDBJ databases">
        <authorList>
            <person name="Davenport K.M."/>
            <person name="Bickhart D.M."/>
            <person name="Smith T.P.L."/>
            <person name="Murdoch B.M."/>
            <person name="Rosen B.D."/>
        </authorList>
    </citation>
    <scope>NUCLEOTIDE SEQUENCE [LARGE SCALE GENOMIC DNA]</scope>
    <source>
        <strain evidence="1">OAR_USU_Benz2616</strain>
    </source>
</reference>
<sequence length="472" mass="51408">MPRPGHPRPSSGPPRLGPWERPTELCLETYDEPPRAPPSRRTRRPDPKDPGHHGPESLTFISGSAEQAPEPPACCLLWRPWVWDWCRAAFCFRRCRDCLQRCGACARGCSPCLSSGDSPEGAAEANWVKEHNGVPPSPDRAPPSRRDGQRLKSAMGSSFSYPDVKLKGIPVYPYRSTTSPAPDADSCCKEPLADPPPMRHSLPSTLASSPRGSEEYYSFHESDLDLPEIGSGSMSSREIDVLIFKKLTELFSVHQIDELAKCTSDTVFLEKTSKISDLISSITQDYHLDEQDAEGRLVRGIIRISTRKSRARPQTAEGRSSRAAAPAAAPPDSGHETMVASGLSQDELTVQISQETTADAIARKLRPYGAPAGVPCPSALHELLPISEPLFPPSSPPRIPCQPRLILPGHRHRLFRGTPAPGVLLTLARPSAATPSKRSIVYSMKRGTRAPLCGRQGREPRSSAHSGSSRLG</sequence>